<dbReference type="FunFam" id="3.90.226.10:FF:000009">
    <property type="entry name" value="Carnitinyl-CoA dehydratase"/>
    <property type="match status" value="1"/>
</dbReference>
<dbReference type="Gene3D" id="3.90.226.10">
    <property type="entry name" value="2-enoyl-CoA Hydratase, Chain A, domain 1"/>
    <property type="match status" value="1"/>
</dbReference>
<reference evidence="4 5" key="1">
    <citation type="submission" date="2016-08" db="EMBL/GenBank/DDBJ databases">
        <authorList>
            <person name="Seilhamer J.J."/>
        </authorList>
    </citation>
    <scope>NUCLEOTIDE SEQUENCE [LARGE SCALE GENOMIC DNA]</scope>
    <source>
        <strain evidence="4 5">P1-7</strain>
    </source>
</reference>
<sequence>MNPTENYADKVVLERPADGVALIRFDRPDKKNALHSSMIIELGRLLSELDEDNGVRCVILAGTEAFFAAGADIKEMVALGPVEVSNSPSRVAAWAAIESFEKPLIAAVNGLAFGAGCELALVCDFVVAGSNAQFGQPEIRLGGVPGDGGTQRLPRKLSPNLANYMLMTGEAIGAERALQFGFAVEVCDPPATVTRTIEIARAIAARAPAAVRSAKACVRNAVGATLENGLAFERFSVNCLAMTEDAKEGMLAFTEKRPPVFTGR</sequence>
<evidence type="ECO:0000313" key="4">
    <source>
        <dbReference type="EMBL" id="SCB43545.1"/>
    </source>
</evidence>
<dbReference type="CDD" id="cd06558">
    <property type="entry name" value="crotonase-like"/>
    <property type="match status" value="1"/>
</dbReference>
<evidence type="ECO:0000256" key="2">
    <source>
        <dbReference type="ARBA" id="ARBA00023239"/>
    </source>
</evidence>
<dbReference type="PANTHER" id="PTHR11941:SF54">
    <property type="entry name" value="ENOYL-COA HYDRATASE, MITOCHONDRIAL"/>
    <property type="match status" value="1"/>
</dbReference>
<dbReference type="InterPro" id="IPR029045">
    <property type="entry name" value="ClpP/crotonase-like_dom_sf"/>
</dbReference>
<evidence type="ECO:0000256" key="1">
    <source>
        <dbReference type="ARBA" id="ARBA00005254"/>
    </source>
</evidence>
<evidence type="ECO:0000313" key="5">
    <source>
        <dbReference type="Proteomes" id="UP000199205"/>
    </source>
</evidence>
<dbReference type="InterPro" id="IPR014748">
    <property type="entry name" value="Enoyl-CoA_hydra_C"/>
</dbReference>
<dbReference type="SUPFAM" id="SSF52096">
    <property type="entry name" value="ClpP/crotonase"/>
    <property type="match status" value="1"/>
</dbReference>
<dbReference type="InterPro" id="IPR018376">
    <property type="entry name" value="Enoyl-CoA_hyd/isom_CS"/>
</dbReference>
<organism evidence="4 5">
    <name type="scientific">Rhizobium lusitanum</name>
    <dbReference type="NCBI Taxonomy" id="293958"/>
    <lineage>
        <taxon>Bacteria</taxon>
        <taxon>Pseudomonadati</taxon>
        <taxon>Pseudomonadota</taxon>
        <taxon>Alphaproteobacteria</taxon>
        <taxon>Hyphomicrobiales</taxon>
        <taxon>Rhizobiaceae</taxon>
        <taxon>Rhizobium/Agrobacterium group</taxon>
        <taxon>Rhizobium</taxon>
    </lineage>
</organism>
<dbReference type="FunFam" id="1.10.12.10:FF:000001">
    <property type="entry name" value="Probable enoyl-CoA hydratase, mitochondrial"/>
    <property type="match status" value="1"/>
</dbReference>
<dbReference type="Proteomes" id="UP000199205">
    <property type="component" value="Unassembled WGS sequence"/>
</dbReference>
<dbReference type="RefSeq" id="WP_047558403.1">
    <property type="nucleotide sequence ID" value="NZ_FMAF01000017.1"/>
</dbReference>
<dbReference type="EMBL" id="FMAF01000017">
    <property type="protein sequence ID" value="SCB43545.1"/>
    <property type="molecule type" value="Genomic_DNA"/>
</dbReference>
<dbReference type="AlphaFoldDB" id="A0A1C3WUE9"/>
<accession>A0A1C3WUE9</accession>
<keyword evidence="2" id="KW-0456">Lyase</keyword>
<dbReference type="Gene3D" id="1.10.12.10">
    <property type="entry name" value="Lyase 2-enoyl-coa Hydratase, Chain A, domain 2"/>
    <property type="match status" value="1"/>
</dbReference>
<dbReference type="PANTHER" id="PTHR11941">
    <property type="entry name" value="ENOYL-COA HYDRATASE-RELATED"/>
    <property type="match status" value="1"/>
</dbReference>
<comment type="similarity">
    <text evidence="1 3">Belongs to the enoyl-CoA hydratase/isomerase family.</text>
</comment>
<dbReference type="GO" id="GO:0016836">
    <property type="term" value="F:hydro-lyase activity"/>
    <property type="evidence" value="ECO:0007669"/>
    <property type="project" value="UniProtKB-ARBA"/>
</dbReference>
<dbReference type="InterPro" id="IPR001753">
    <property type="entry name" value="Enoyl-CoA_hydra/iso"/>
</dbReference>
<protein>
    <submittedName>
        <fullName evidence="4">Enoyl-CoA hydratase</fullName>
    </submittedName>
</protein>
<dbReference type="PROSITE" id="PS00166">
    <property type="entry name" value="ENOYL_COA_HYDRATASE"/>
    <property type="match status" value="1"/>
</dbReference>
<dbReference type="Pfam" id="PF00378">
    <property type="entry name" value="ECH_1"/>
    <property type="match status" value="1"/>
</dbReference>
<evidence type="ECO:0000256" key="3">
    <source>
        <dbReference type="RuleBase" id="RU003707"/>
    </source>
</evidence>
<name>A0A1C3WUE9_9HYPH</name>
<dbReference type="OrthoDB" id="7332872at2"/>
<gene>
    <name evidence="4" type="ORF">GA0061101_11785</name>
</gene>
<proteinExistence type="inferred from homology"/>
<dbReference type="GO" id="GO:0006635">
    <property type="term" value="P:fatty acid beta-oxidation"/>
    <property type="evidence" value="ECO:0007669"/>
    <property type="project" value="TreeGrafter"/>
</dbReference>